<keyword evidence="3" id="KW-1003">Cell membrane</keyword>
<keyword evidence="9" id="KW-0762">Sugar transport</keyword>
<dbReference type="CDD" id="cd06261">
    <property type="entry name" value="TM_PBP2"/>
    <property type="match status" value="1"/>
</dbReference>
<dbReference type="GO" id="GO:0005886">
    <property type="term" value="C:plasma membrane"/>
    <property type="evidence" value="ECO:0007669"/>
    <property type="project" value="UniProtKB-SubCell"/>
</dbReference>
<dbReference type="RefSeq" id="WP_179758006.1">
    <property type="nucleotide sequence ID" value="NZ_JACCBU010000001.1"/>
</dbReference>
<dbReference type="Gene3D" id="1.10.3720.10">
    <property type="entry name" value="MetI-like"/>
    <property type="match status" value="1"/>
</dbReference>
<dbReference type="PANTHER" id="PTHR43744:SF12">
    <property type="entry name" value="ABC TRANSPORTER PERMEASE PROTEIN MG189-RELATED"/>
    <property type="match status" value="1"/>
</dbReference>
<dbReference type="SUPFAM" id="SSF161098">
    <property type="entry name" value="MetI-like"/>
    <property type="match status" value="1"/>
</dbReference>
<dbReference type="GO" id="GO:0055085">
    <property type="term" value="P:transmembrane transport"/>
    <property type="evidence" value="ECO:0007669"/>
    <property type="project" value="InterPro"/>
</dbReference>
<accession>A0A7Y9IEL2</accession>
<dbReference type="InterPro" id="IPR035906">
    <property type="entry name" value="MetI-like_sf"/>
</dbReference>
<evidence type="ECO:0000256" key="3">
    <source>
        <dbReference type="ARBA" id="ARBA00022475"/>
    </source>
</evidence>
<evidence type="ECO:0000256" key="4">
    <source>
        <dbReference type="ARBA" id="ARBA00022692"/>
    </source>
</evidence>
<evidence type="ECO:0000256" key="7">
    <source>
        <dbReference type="RuleBase" id="RU363032"/>
    </source>
</evidence>
<feature type="transmembrane region" description="Helical" evidence="7">
    <location>
        <begin position="116"/>
        <end position="138"/>
    </location>
</feature>
<dbReference type="Pfam" id="PF00528">
    <property type="entry name" value="BPD_transp_1"/>
    <property type="match status" value="1"/>
</dbReference>
<dbReference type="AlphaFoldDB" id="A0A7Y9IEL2"/>
<feature type="transmembrane region" description="Helical" evidence="7">
    <location>
        <begin position="255"/>
        <end position="272"/>
    </location>
</feature>
<feature type="transmembrane region" description="Helical" evidence="7">
    <location>
        <begin position="192"/>
        <end position="214"/>
    </location>
</feature>
<keyword evidence="6 7" id="KW-0472">Membrane</keyword>
<evidence type="ECO:0000256" key="5">
    <source>
        <dbReference type="ARBA" id="ARBA00022989"/>
    </source>
</evidence>
<feature type="transmembrane region" description="Helical" evidence="7">
    <location>
        <begin position="83"/>
        <end position="104"/>
    </location>
</feature>
<dbReference type="EMBL" id="JACCBU010000001">
    <property type="protein sequence ID" value="NYE75513.1"/>
    <property type="molecule type" value="Genomic_DNA"/>
</dbReference>
<sequence>MRSELRRRRLTRRILIHAVLYGLLALLAVPFVYPTLWMLFSAFKPAAEIFAYPPRLLPQTWTLDGVGKIFTANPFARQYLNSLYLSTVITISTVIIGSAAGYAFARIRFPFAGPLFLILIATIFLPGEVTIIPIFRWVNQLGLMDHHLPLIILSVFGSGSVLATFIFRQFFLSLPVELEEAGRLDGLGRIGLYRLIALPLAGPAIAAVSIMTFLNSFNMYFVPLIFLRTPELFPVGLGLTRYQDGYGEPLYNTQLGATTLAVLPVLIVFLFAQRQFVEGLSRTALKG</sequence>
<organism evidence="9 10">
    <name type="scientific">Microlunatus parietis</name>
    <dbReference type="NCBI Taxonomy" id="682979"/>
    <lineage>
        <taxon>Bacteria</taxon>
        <taxon>Bacillati</taxon>
        <taxon>Actinomycetota</taxon>
        <taxon>Actinomycetes</taxon>
        <taxon>Propionibacteriales</taxon>
        <taxon>Propionibacteriaceae</taxon>
        <taxon>Microlunatus</taxon>
    </lineage>
</organism>
<keyword evidence="2 7" id="KW-0813">Transport</keyword>
<feature type="transmembrane region" description="Helical" evidence="7">
    <location>
        <begin position="150"/>
        <end position="171"/>
    </location>
</feature>
<dbReference type="InterPro" id="IPR000515">
    <property type="entry name" value="MetI-like"/>
</dbReference>
<comment type="similarity">
    <text evidence="7">Belongs to the binding-protein-dependent transport system permease family.</text>
</comment>
<evidence type="ECO:0000256" key="6">
    <source>
        <dbReference type="ARBA" id="ARBA00023136"/>
    </source>
</evidence>
<keyword evidence="5 7" id="KW-1133">Transmembrane helix</keyword>
<name>A0A7Y9IEL2_9ACTN</name>
<dbReference type="Proteomes" id="UP000569914">
    <property type="component" value="Unassembled WGS sequence"/>
</dbReference>
<keyword evidence="4 7" id="KW-0812">Transmembrane</keyword>
<comment type="subcellular location">
    <subcellularLocation>
        <location evidence="1 7">Cell membrane</location>
        <topology evidence="1 7">Multi-pass membrane protein</topology>
    </subcellularLocation>
</comment>
<feature type="transmembrane region" description="Helical" evidence="7">
    <location>
        <begin position="14"/>
        <end position="33"/>
    </location>
</feature>
<dbReference type="PROSITE" id="PS50928">
    <property type="entry name" value="ABC_TM1"/>
    <property type="match status" value="1"/>
</dbReference>
<reference evidence="9 10" key="1">
    <citation type="submission" date="2020-07" db="EMBL/GenBank/DDBJ databases">
        <title>Sequencing the genomes of 1000 actinobacteria strains.</title>
        <authorList>
            <person name="Klenk H.-P."/>
        </authorList>
    </citation>
    <scope>NUCLEOTIDE SEQUENCE [LARGE SCALE GENOMIC DNA]</scope>
    <source>
        <strain evidence="9 10">DSM 22083</strain>
    </source>
</reference>
<gene>
    <name evidence="9" type="ORF">BKA15_006842</name>
</gene>
<evidence type="ECO:0000259" key="8">
    <source>
        <dbReference type="PROSITE" id="PS50928"/>
    </source>
</evidence>
<comment type="caution">
    <text evidence="9">The sequence shown here is derived from an EMBL/GenBank/DDBJ whole genome shotgun (WGS) entry which is preliminary data.</text>
</comment>
<feature type="domain" description="ABC transmembrane type-1" evidence="8">
    <location>
        <begin position="79"/>
        <end position="272"/>
    </location>
</feature>
<evidence type="ECO:0000256" key="1">
    <source>
        <dbReference type="ARBA" id="ARBA00004651"/>
    </source>
</evidence>
<proteinExistence type="inferred from homology"/>
<evidence type="ECO:0000256" key="2">
    <source>
        <dbReference type="ARBA" id="ARBA00022448"/>
    </source>
</evidence>
<dbReference type="PANTHER" id="PTHR43744">
    <property type="entry name" value="ABC TRANSPORTER PERMEASE PROTEIN MG189-RELATED-RELATED"/>
    <property type="match status" value="1"/>
</dbReference>
<keyword evidence="10" id="KW-1185">Reference proteome</keyword>
<protein>
    <submittedName>
        <fullName evidence="9">Multiple sugar transport system permease protein</fullName>
    </submittedName>
</protein>
<evidence type="ECO:0000313" key="9">
    <source>
        <dbReference type="EMBL" id="NYE75513.1"/>
    </source>
</evidence>
<evidence type="ECO:0000313" key="10">
    <source>
        <dbReference type="Proteomes" id="UP000569914"/>
    </source>
</evidence>